<organism evidence="11 12">
    <name type="scientific">Quercus lobata</name>
    <name type="common">Valley oak</name>
    <dbReference type="NCBI Taxonomy" id="97700"/>
    <lineage>
        <taxon>Eukaryota</taxon>
        <taxon>Viridiplantae</taxon>
        <taxon>Streptophyta</taxon>
        <taxon>Embryophyta</taxon>
        <taxon>Tracheophyta</taxon>
        <taxon>Spermatophyta</taxon>
        <taxon>Magnoliopsida</taxon>
        <taxon>eudicotyledons</taxon>
        <taxon>Gunneridae</taxon>
        <taxon>Pentapetalae</taxon>
        <taxon>rosids</taxon>
        <taxon>fabids</taxon>
        <taxon>Fagales</taxon>
        <taxon>Fagaceae</taxon>
        <taxon>Quercus</taxon>
    </lineage>
</organism>
<evidence type="ECO:0000313" key="11">
    <source>
        <dbReference type="EnsemblPlants" id="QL10p008051:mrna:CDS:1"/>
    </source>
</evidence>
<accession>A0A7N2MQM7</accession>
<protein>
    <recommendedName>
        <fullName evidence="13">Oleosin</fullName>
    </recommendedName>
</protein>
<keyword evidence="7 10" id="KW-1133">Transmembrane helix</keyword>
<keyword evidence="5" id="KW-0551">Lipid droplet</keyword>
<evidence type="ECO:0000256" key="5">
    <source>
        <dbReference type="ARBA" id="ARBA00022677"/>
    </source>
</evidence>
<name>A0A7N2MQM7_QUELO</name>
<proteinExistence type="inferred from homology"/>
<feature type="region of interest" description="Disordered" evidence="9">
    <location>
        <begin position="151"/>
        <end position="173"/>
    </location>
</feature>
<dbReference type="Proteomes" id="UP000594261">
    <property type="component" value="Chromosome 10"/>
</dbReference>
<evidence type="ECO:0000256" key="1">
    <source>
        <dbReference type="ARBA" id="ARBA00002582"/>
    </source>
</evidence>
<feature type="transmembrane region" description="Helical" evidence="10">
    <location>
        <begin position="41"/>
        <end position="63"/>
    </location>
</feature>
<dbReference type="InParanoid" id="A0A7N2MQM7"/>
<dbReference type="EMBL" id="LRBV02000010">
    <property type="status" value="NOT_ANNOTATED_CDS"/>
    <property type="molecule type" value="Genomic_DNA"/>
</dbReference>
<dbReference type="FunCoup" id="A0A7N2MQM7">
    <property type="interactions" value="361"/>
</dbReference>
<evidence type="ECO:0000256" key="10">
    <source>
        <dbReference type="SAM" id="Phobius"/>
    </source>
</evidence>
<evidence type="ECO:0000313" key="12">
    <source>
        <dbReference type="Proteomes" id="UP000594261"/>
    </source>
</evidence>
<dbReference type="Gramene" id="QL10p008051:mrna">
    <property type="protein sequence ID" value="QL10p008051:mrna:CDS:1"/>
    <property type="gene ID" value="QL10p008051"/>
</dbReference>
<dbReference type="InterPro" id="IPR000136">
    <property type="entry name" value="Oleosin"/>
</dbReference>
<reference evidence="11 12" key="1">
    <citation type="journal article" date="2016" name="G3 (Bethesda)">
        <title>First Draft Assembly and Annotation of the Genome of a California Endemic Oak Quercus lobata Nee (Fagaceae).</title>
        <authorList>
            <person name="Sork V.L."/>
            <person name="Fitz-Gibbon S.T."/>
            <person name="Puiu D."/>
            <person name="Crepeau M."/>
            <person name="Gugger P.F."/>
            <person name="Sherman R."/>
            <person name="Stevens K."/>
            <person name="Langley C.H."/>
            <person name="Pellegrini M."/>
            <person name="Salzberg S.L."/>
        </authorList>
    </citation>
    <scope>NUCLEOTIDE SEQUENCE [LARGE SCALE GENOMIC DNA]</scope>
    <source>
        <strain evidence="11 12">cv. SW786</strain>
    </source>
</reference>
<evidence type="ECO:0008006" key="13">
    <source>
        <dbReference type="Google" id="ProtNLM"/>
    </source>
</evidence>
<evidence type="ECO:0000256" key="9">
    <source>
        <dbReference type="SAM" id="MobiDB-lite"/>
    </source>
</evidence>
<feature type="region of interest" description="Disordered" evidence="9">
    <location>
        <begin position="1"/>
        <end position="21"/>
    </location>
</feature>
<dbReference type="OrthoDB" id="1929188at2759"/>
<evidence type="ECO:0000256" key="4">
    <source>
        <dbReference type="ARBA" id="ARBA00010858"/>
    </source>
</evidence>
<dbReference type="RefSeq" id="XP_030941180.1">
    <property type="nucleotide sequence ID" value="XM_031085320.1"/>
</dbReference>
<dbReference type="GO" id="GO:0010344">
    <property type="term" value="P:seed oilbody biogenesis"/>
    <property type="evidence" value="ECO:0007669"/>
    <property type="project" value="TreeGrafter"/>
</dbReference>
<feature type="transmembrane region" description="Helical" evidence="10">
    <location>
        <begin position="101"/>
        <end position="118"/>
    </location>
</feature>
<dbReference type="GO" id="GO:0050826">
    <property type="term" value="P:response to freezing"/>
    <property type="evidence" value="ECO:0007669"/>
    <property type="project" value="TreeGrafter"/>
</dbReference>
<dbReference type="AlphaFoldDB" id="A0A7N2MQM7"/>
<feature type="transmembrane region" description="Helical" evidence="10">
    <location>
        <begin position="75"/>
        <end position="95"/>
    </location>
</feature>
<dbReference type="OMA" id="SWMINYM"/>
<feature type="compositionally biased region" description="Basic and acidic residues" evidence="9">
    <location>
        <begin position="151"/>
        <end position="164"/>
    </location>
</feature>
<dbReference type="GO" id="GO:0019915">
    <property type="term" value="P:lipid storage"/>
    <property type="evidence" value="ECO:0007669"/>
    <property type="project" value="TreeGrafter"/>
</dbReference>
<dbReference type="EnsemblPlants" id="QL10p008051:mrna">
    <property type="protein sequence ID" value="QL10p008051:mrna:CDS:1"/>
    <property type="gene ID" value="QL10p008051"/>
</dbReference>
<dbReference type="PANTHER" id="PTHR33203">
    <property type="entry name" value="OLEOSIN"/>
    <property type="match status" value="1"/>
</dbReference>
<dbReference type="Pfam" id="PF01277">
    <property type="entry name" value="Oleosin"/>
    <property type="match status" value="1"/>
</dbReference>
<dbReference type="GO" id="GO:0016020">
    <property type="term" value="C:membrane"/>
    <property type="evidence" value="ECO:0007669"/>
    <property type="project" value="UniProtKB-SubCell"/>
</dbReference>
<keyword evidence="8 10" id="KW-0472">Membrane</keyword>
<evidence type="ECO:0000256" key="2">
    <source>
        <dbReference type="ARBA" id="ARBA00004141"/>
    </source>
</evidence>
<dbReference type="GO" id="GO:0012511">
    <property type="term" value="C:monolayer-surrounded lipid storage body"/>
    <property type="evidence" value="ECO:0007669"/>
    <property type="project" value="InterPro"/>
</dbReference>
<keyword evidence="12" id="KW-1185">Reference proteome</keyword>
<evidence type="ECO:0000256" key="6">
    <source>
        <dbReference type="ARBA" id="ARBA00022692"/>
    </source>
</evidence>
<evidence type="ECO:0000256" key="3">
    <source>
        <dbReference type="ARBA" id="ARBA00004502"/>
    </source>
</evidence>
<comment type="subcellular location">
    <subcellularLocation>
        <location evidence="3">Lipid droplet</location>
    </subcellularLocation>
    <subcellularLocation>
        <location evidence="2">Membrane</location>
        <topology evidence="2">Multi-pass membrane protein</topology>
    </subcellularLocation>
</comment>
<gene>
    <name evidence="11" type="primary">LOC115965984</name>
</gene>
<evidence type="ECO:0000256" key="7">
    <source>
        <dbReference type="ARBA" id="ARBA00022989"/>
    </source>
</evidence>
<evidence type="ECO:0000256" key="8">
    <source>
        <dbReference type="ARBA" id="ARBA00023136"/>
    </source>
</evidence>
<comment type="function">
    <text evidence="1">May have a structural role to stabilize the lipid body during desiccation of the seed by preventing coalescence of the oil. Probably interacts with both lipid and phospholipid moieties of lipid bodies. May also provide recognition signals for specific lipase anchorage in lipolysis during seedling growth.</text>
</comment>
<keyword evidence="6 10" id="KW-0812">Transmembrane</keyword>
<sequence length="173" mass="18624">MAEIHQPHHYQPQQQHHLRPGDAMKGMFSEENQEGPSTSKVLAVVTLLPIGGFLLILAGFTFVGTLIGLAVSTPLFVIFCPVLIPAAIVIGLAVAGILTSGAFGITGLSSLSWIANYLRQTRAPEHMDYAKRHVQDKAGYYGQRAKEMGQNVKEKAQETGREVTARAQEGSGA</sequence>
<reference evidence="11" key="2">
    <citation type="submission" date="2021-01" db="UniProtKB">
        <authorList>
            <consortium name="EnsemblPlants"/>
        </authorList>
    </citation>
    <scope>IDENTIFICATION</scope>
</reference>
<comment type="similarity">
    <text evidence="4">Belongs to the oleosin family.</text>
</comment>
<dbReference type="GeneID" id="115965984"/>
<dbReference type="PANTHER" id="PTHR33203:SF44">
    <property type="entry name" value="OLEOSIN 20.3 KDA"/>
    <property type="match status" value="1"/>
</dbReference>
<dbReference type="KEGG" id="qlo:115965984"/>